<reference evidence="1" key="1">
    <citation type="submission" date="2020-07" db="EMBL/GenBank/DDBJ databases">
        <title>Carbapenem Resistant Aeromonas hydrophila Carrying blacphA7 Isolated from Two Solid Organ Transplant Patients.</title>
        <authorList>
            <person name="Hilt E."/>
            <person name="Fitzwater S.P."/>
            <person name="Ward K."/>
            <person name="De St Maurice A."/>
            <person name="Chandrasekaran S."/>
            <person name="Garner O.B."/>
            <person name="Yang S."/>
        </authorList>
    </citation>
    <scope>NUCLEOTIDE SEQUENCE</scope>
    <source>
        <strain evidence="1">B-1</strain>
    </source>
</reference>
<organism evidence="1">
    <name type="scientific">Aeromonas hydrophila</name>
    <dbReference type="NCBI Taxonomy" id="644"/>
    <lineage>
        <taxon>Bacteria</taxon>
        <taxon>Pseudomonadati</taxon>
        <taxon>Pseudomonadota</taxon>
        <taxon>Gammaproteobacteria</taxon>
        <taxon>Aeromonadales</taxon>
        <taxon>Aeromonadaceae</taxon>
        <taxon>Aeromonas</taxon>
    </lineage>
</organism>
<dbReference type="AlphaFoldDB" id="A0A8I0B9Z5"/>
<accession>A0A8I0B9Z5</accession>
<sequence>MNIRTNSIGVIAQRVIATLRKSGCQVLAVKAAQVRPMIEIAYPSPKLQRDAIEIAEQVNGLRRRAYVARLGGCIVHWHDEPEQDAFELTGNMTAVEYLHHRAAGFPA</sequence>
<gene>
    <name evidence="1" type="ORF">H2136_22730</name>
</gene>
<protein>
    <submittedName>
        <fullName evidence="1">Uncharacterized protein</fullName>
    </submittedName>
</protein>
<name>A0A8I0B9Z5_AERHY</name>
<dbReference type="EMBL" id="JACLAN010000018">
    <property type="protein sequence ID" value="MBC8674443.1"/>
    <property type="molecule type" value="Genomic_DNA"/>
</dbReference>
<proteinExistence type="predicted"/>
<comment type="caution">
    <text evidence="1">The sequence shown here is derived from an EMBL/GenBank/DDBJ whole genome shotgun (WGS) entry which is preliminary data.</text>
</comment>
<dbReference type="RefSeq" id="WP_187590585.1">
    <property type="nucleotide sequence ID" value="NZ_JACLAM010000001.1"/>
</dbReference>
<evidence type="ECO:0000313" key="1">
    <source>
        <dbReference type="EMBL" id="MBC8674443.1"/>
    </source>
</evidence>